<dbReference type="Pfam" id="PF13361">
    <property type="entry name" value="UvrD_C"/>
    <property type="match status" value="1"/>
</dbReference>
<dbReference type="Pfam" id="PF00580">
    <property type="entry name" value="UvrD-helicase"/>
    <property type="match status" value="1"/>
</dbReference>
<comment type="catalytic activity">
    <reaction evidence="10">
        <text>ATP + H2O = ADP + phosphate + H(+)</text>
        <dbReference type="Rhea" id="RHEA:13065"/>
        <dbReference type="ChEBI" id="CHEBI:15377"/>
        <dbReference type="ChEBI" id="CHEBI:15378"/>
        <dbReference type="ChEBI" id="CHEBI:30616"/>
        <dbReference type="ChEBI" id="CHEBI:43474"/>
        <dbReference type="ChEBI" id="CHEBI:456216"/>
        <dbReference type="EC" id="5.6.2.4"/>
    </reaction>
</comment>
<keyword evidence="2 11" id="KW-0547">Nucleotide-binding</keyword>
<sequence>MGSCGCTKMFHPGMMRVVWTQGHRFVPATTSLLLRPQCRRVETSSLSSFVDLRLPSRLFPVRITTLVPAGYCRQIVSAIGLNEEQAAAVKTEANCVRVLAGPGSGKTLVLTCRIAHLIKKRGVNPSNMLCITFTNKAADELRQRLRKLLGEEISAKLTIGTFHSVCARVLREIATKEEVGVDKDFVIYDEQDAGRVVKAILEEILNNTEGNNSVKEELSSEELGSKKKKKQLSVPTKEVQETLDLIAGLKQFELKNFVLKRSQSSQVLKMPFKYTKIQHLAKRYQSALRTYNAVDFDDLIYLTIRLFYLKNEFWEKYQKRWSYVLADEFQDTDVAQYILVRKLCMNNKNLFVVGDVDQAIYGWRGADYKNMQDLGRHFPELTTLELRRNYRSSQSILTLASEIMNQSSRSNNSLKPLKLEPVKAGGALVTIAHFENSEEEAKYIHNKIRSLISRKQASYNSFGILYRTRNQGQTFERMFIENGIPYSISGATSLLSYKEVKDLRAYLQLVWNLEDGVALERVINTPPRGLGPTTLKNVREWALGRSLSLPQGLRLIIEEQPSHKDLGITAKARKSLLEFSELVSELVELSSSEDFTVGMLVQEILSRTKFLEHLEGSDENGEKRTGHIEEFQVLANKHGCGRPALAMFLESIALNSESEEVGKDGKKLDTVKLSTLHAAKGLEFDNVFISGLEEGTLPHVRGDVDEERRLFYVGVTRARNQLFITHRKQALVPDIGFRQTRVSSFLDLPKKLYKEEWHESDDSWKSSQSGNYRSVAGASR</sequence>
<evidence type="ECO:0000256" key="11">
    <source>
        <dbReference type="PROSITE-ProRule" id="PRU00560"/>
    </source>
</evidence>
<dbReference type="GO" id="GO:0043138">
    <property type="term" value="F:3'-5' DNA helicase activity"/>
    <property type="evidence" value="ECO:0000318"/>
    <property type="project" value="GO_Central"/>
</dbReference>
<dbReference type="EMBL" id="KZ772692">
    <property type="protein sequence ID" value="PTQ44520.1"/>
    <property type="molecule type" value="Genomic_DNA"/>
</dbReference>
<name>A0A2R6XEI6_MARPO</name>
<gene>
    <name evidence="15" type="ORF">MARPO_0020s0153</name>
</gene>
<comment type="catalytic activity">
    <reaction evidence="8">
        <text>Couples ATP hydrolysis with the unwinding of duplex DNA by translocating in the 3'-5' direction.</text>
        <dbReference type="EC" id="5.6.2.4"/>
    </reaction>
</comment>
<dbReference type="InterPro" id="IPR014016">
    <property type="entry name" value="UvrD-like_ATP-bd"/>
</dbReference>
<dbReference type="GO" id="GO:0005634">
    <property type="term" value="C:nucleus"/>
    <property type="evidence" value="ECO:0000318"/>
    <property type="project" value="GO_Central"/>
</dbReference>
<keyword evidence="6" id="KW-0238">DNA-binding</keyword>
<dbReference type="GO" id="GO:0000725">
    <property type="term" value="P:recombinational repair"/>
    <property type="evidence" value="ECO:0000318"/>
    <property type="project" value="GO_Central"/>
</dbReference>
<evidence type="ECO:0000313" key="15">
    <source>
        <dbReference type="EMBL" id="PTQ44520.1"/>
    </source>
</evidence>
<dbReference type="PANTHER" id="PTHR11070:SF2">
    <property type="entry name" value="ATP-DEPENDENT DNA HELICASE SRS2"/>
    <property type="match status" value="1"/>
</dbReference>
<evidence type="ECO:0000256" key="5">
    <source>
        <dbReference type="ARBA" id="ARBA00022840"/>
    </source>
</evidence>
<keyword evidence="4 11" id="KW-0347">Helicase</keyword>
<keyword evidence="3 11" id="KW-0378">Hydrolase</keyword>
<comment type="similarity">
    <text evidence="1">Belongs to the helicase family. UvrD subfamily.</text>
</comment>
<evidence type="ECO:0000259" key="13">
    <source>
        <dbReference type="PROSITE" id="PS51198"/>
    </source>
</evidence>
<keyword evidence="16" id="KW-1185">Reference proteome</keyword>
<dbReference type="Gene3D" id="3.40.50.300">
    <property type="entry name" value="P-loop containing nucleotide triphosphate hydrolases"/>
    <property type="match status" value="2"/>
</dbReference>
<dbReference type="AlphaFoldDB" id="A0A2R6XEI6"/>
<feature type="domain" description="UvrD-like helicase ATP-binding" evidence="13">
    <location>
        <begin position="79"/>
        <end position="393"/>
    </location>
</feature>
<dbReference type="PANTHER" id="PTHR11070">
    <property type="entry name" value="UVRD / RECB / PCRA DNA HELICASE FAMILY MEMBER"/>
    <property type="match status" value="1"/>
</dbReference>
<protein>
    <recommendedName>
        <fullName evidence="9">DNA 3'-5' helicase</fullName>
        <ecNumber evidence="9">5.6.2.4</ecNumber>
    </recommendedName>
</protein>
<dbReference type="OrthoDB" id="2112at2759"/>
<reference evidence="16" key="1">
    <citation type="journal article" date="2017" name="Cell">
        <title>Insights into land plant evolution garnered from the Marchantia polymorpha genome.</title>
        <authorList>
            <person name="Bowman J.L."/>
            <person name="Kohchi T."/>
            <person name="Yamato K.T."/>
            <person name="Jenkins J."/>
            <person name="Shu S."/>
            <person name="Ishizaki K."/>
            <person name="Yamaoka S."/>
            <person name="Nishihama R."/>
            <person name="Nakamura Y."/>
            <person name="Berger F."/>
            <person name="Adam C."/>
            <person name="Aki S.S."/>
            <person name="Althoff F."/>
            <person name="Araki T."/>
            <person name="Arteaga-Vazquez M.A."/>
            <person name="Balasubrmanian S."/>
            <person name="Barry K."/>
            <person name="Bauer D."/>
            <person name="Boehm C.R."/>
            <person name="Briginshaw L."/>
            <person name="Caballero-Perez J."/>
            <person name="Catarino B."/>
            <person name="Chen F."/>
            <person name="Chiyoda S."/>
            <person name="Chovatia M."/>
            <person name="Davies K.M."/>
            <person name="Delmans M."/>
            <person name="Demura T."/>
            <person name="Dierschke T."/>
            <person name="Dolan L."/>
            <person name="Dorantes-Acosta A.E."/>
            <person name="Eklund D.M."/>
            <person name="Florent S.N."/>
            <person name="Flores-Sandoval E."/>
            <person name="Fujiyama A."/>
            <person name="Fukuzawa H."/>
            <person name="Galik B."/>
            <person name="Grimanelli D."/>
            <person name="Grimwood J."/>
            <person name="Grossniklaus U."/>
            <person name="Hamada T."/>
            <person name="Haseloff J."/>
            <person name="Hetherington A.J."/>
            <person name="Higo A."/>
            <person name="Hirakawa Y."/>
            <person name="Hundley H.N."/>
            <person name="Ikeda Y."/>
            <person name="Inoue K."/>
            <person name="Inoue S.I."/>
            <person name="Ishida S."/>
            <person name="Jia Q."/>
            <person name="Kakita M."/>
            <person name="Kanazawa T."/>
            <person name="Kawai Y."/>
            <person name="Kawashima T."/>
            <person name="Kennedy M."/>
            <person name="Kinose K."/>
            <person name="Kinoshita T."/>
            <person name="Kohara Y."/>
            <person name="Koide E."/>
            <person name="Komatsu K."/>
            <person name="Kopischke S."/>
            <person name="Kubo M."/>
            <person name="Kyozuka J."/>
            <person name="Lagercrantz U."/>
            <person name="Lin S.S."/>
            <person name="Lindquist E."/>
            <person name="Lipzen A.M."/>
            <person name="Lu C.W."/>
            <person name="De Luna E."/>
            <person name="Martienssen R.A."/>
            <person name="Minamino N."/>
            <person name="Mizutani M."/>
            <person name="Mizutani M."/>
            <person name="Mochizuki N."/>
            <person name="Monte I."/>
            <person name="Mosher R."/>
            <person name="Nagasaki H."/>
            <person name="Nakagami H."/>
            <person name="Naramoto S."/>
            <person name="Nishitani K."/>
            <person name="Ohtani M."/>
            <person name="Okamoto T."/>
            <person name="Okumura M."/>
            <person name="Phillips J."/>
            <person name="Pollak B."/>
            <person name="Reinders A."/>
            <person name="Rovekamp M."/>
            <person name="Sano R."/>
            <person name="Sawa S."/>
            <person name="Schmid M.W."/>
            <person name="Shirakawa M."/>
            <person name="Solano R."/>
            <person name="Spunde A."/>
            <person name="Suetsugu N."/>
            <person name="Sugano S."/>
            <person name="Sugiyama A."/>
            <person name="Sun R."/>
            <person name="Suzuki Y."/>
            <person name="Takenaka M."/>
            <person name="Takezawa D."/>
            <person name="Tomogane H."/>
            <person name="Tsuzuki M."/>
            <person name="Ueda T."/>
            <person name="Umeda M."/>
            <person name="Ward J.M."/>
            <person name="Watanabe Y."/>
            <person name="Yazaki K."/>
            <person name="Yokoyama R."/>
            <person name="Yoshitake Y."/>
            <person name="Yotsui I."/>
            <person name="Zachgo S."/>
            <person name="Schmutz J."/>
        </authorList>
    </citation>
    <scope>NUCLEOTIDE SEQUENCE [LARGE SCALE GENOMIC DNA]</scope>
    <source>
        <strain evidence="16">Tak-1</strain>
    </source>
</reference>
<feature type="binding site" evidence="11">
    <location>
        <begin position="100"/>
        <end position="107"/>
    </location>
    <ligand>
        <name>ATP</name>
        <dbReference type="ChEBI" id="CHEBI:30616"/>
    </ligand>
</feature>
<dbReference type="OMA" id="DYPDATT"/>
<organism evidence="15 16">
    <name type="scientific">Marchantia polymorpha</name>
    <name type="common">Common liverwort</name>
    <name type="synonym">Marchantia aquatica</name>
    <dbReference type="NCBI Taxonomy" id="3197"/>
    <lineage>
        <taxon>Eukaryota</taxon>
        <taxon>Viridiplantae</taxon>
        <taxon>Streptophyta</taxon>
        <taxon>Embryophyta</taxon>
        <taxon>Marchantiophyta</taxon>
        <taxon>Marchantiopsida</taxon>
        <taxon>Marchantiidae</taxon>
        <taxon>Marchantiales</taxon>
        <taxon>Marchantiaceae</taxon>
        <taxon>Marchantia</taxon>
    </lineage>
</organism>
<feature type="region of interest" description="Disordered" evidence="12">
    <location>
        <begin position="757"/>
        <end position="780"/>
    </location>
</feature>
<dbReference type="GO" id="GO:0003677">
    <property type="term" value="F:DNA binding"/>
    <property type="evidence" value="ECO:0007669"/>
    <property type="project" value="UniProtKB-KW"/>
</dbReference>
<accession>A0A2R6XEI6</accession>
<keyword evidence="5 11" id="KW-0067">ATP-binding</keyword>
<dbReference type="InterPro" id="IPR014017">
    <property type="entry name" value="DNA_helicase_UvrD-like_C"/>
</dbReference>
<dbReference type="GO" id="GO:0005524">
    <property type="term" value="F:ATP binding"/>
    <property type="evidence" value="ECO:0007669"/>
    <property type="project" value="UniProtKB-UniRule"/>
</dbReference>
<dbReference type="PROSITE" id="PS51198">
    <property type="entry name" value="UVRD_HELICASE_ATP_BIND"/>
    <property type="match status" value="1"/>
</dbReference>
<keyword evidence="7" id="KW-0413">Isomerase</keyword>
<dbReference type="InterPro" id="IPR013986">
    <property type="entry name" value="DExx_box_DNA_helicase_dom_sf"/>
</dbReference>
<dbReference type="GO" id="GO:0016787">
    <property type="term" value="F:hydrolase activity"/>
    <property type="evidence" value="ECO:0007669"/>
    <property type="project" value="UniProtKB-UniRule"/>
</dbReference>
<evidence type="ECO:0000259" key="14">
    <source>
        <dbReference type="PROSITE" id="PS51217"/>
    </source>
</evidence>
<dbReference type="CDD" id="cd17932">
    <property type="entry name" value="DEXQc_UvrD"/>
    <property type="match status" value="1"/>
</dbReference>
<dbReference type="PROSITE" id="PS51217">
    <property type="entry name" value="UVRD_HELICASE_CTER"/>
    <property type="match status" value="1"/>
</dbReference>
<evidence type="ECO:0000256" key="4">
    <source>
        <dbReference type="ARBA" id="ARBA00022806"/>
    </source>
</evidence>
<evidence type="ECO:0000256" key="1">
    <source>
        <dbReference type="ARBA" id="ARBA00009922"/>
    </source>
</evidence>
<feature type="domain" description="UvrD-like helicase C-terminal" evidence="14">
    <location>
        <begin position="398"/>
        <end position="681"/>
    </location>
</feature>
<evidence type="ECO:0000256" key="3">
    <source>
        <dbReference type="ARBA" id="ARBA00022801"/>
    </source>
</evidence>
<evidence type="ECO:0000256" key="6">
    <source>
        <dbReference type="ARBA" id="ARBA00023125"/>
    </source>
</evidence>
<evidence type="ECO:0000256" key="12">
    <source>
        <dbReference type="SAM" id="MobiDB-lite"/>
    </source>
</evidence>
<evidence type="ECO:0000256" key="2">
    <source>
        <dbReference type="ARBA" id="ARBA00022741"/>
    </source>
</evidence>
<dbReference type="EC" id="5.6.2.4" evidence="9"/>
<evidence type="ECO:0000256" key="9">
    <source>
        <dbReference type="ARBA" id="ARBA00034808"/>
    </source>
</evidence>
<dbReference type="Proteomes" id="UP000244005">
    <property type="component" value="Unassembled WGS sequence"/>
</dbReference>
<evidence type="ECO:0000256" key="10">
    <source>
        <dbReference type="ARBA" id="ARBA00048988"/>
    </source>
</evidence>
<dbReference type="Gene3D" id="1.10.486.10">
    <property type="entry name" value="PCRA, domain 4"/>
    <property type="match status" value="1"/>
</dbReference>
<dbReference type="Gramene" id="Mp4g23940.1">
    <property type="protein sequence ID" value="Mp4g23940.1.cds"/>
    <property type="gene ID" value="Mp4g23940"/>
</dbReference>
<evidence type="ECO:0000256" key="7">
    <source>
        <dbReference type="ARBA" id="ARBA00023235"/>
    </source>
</evidence>
<dbReference type="Gene3D" id="1.10.10.160">
    <property type="match status" value="1"/>
</dbReference>
<dbReference type="InterPro" id="IPR027417">
    <property type="entry name" value="P-loop_NTPase"/>
</dbReference>
<evidence type="ECO:0000256" key="8">
    <source>
        <dbReference type="ARBA" id="ARBA00034617"/>
    </source>
</evidence>
<proteinExistence type="inferred from homology"/>
<dbReference type="SUPFAM" id="SSF52540">
    <property type="entry name" value="P-loop containing nucleoside triphosphate hydrolases"/>
    <property type="match status" value="1"/>
</dbReference>
<evidence type="ECO:0000313" key="16">
    <source>
        <dbReference type="Proteomes" id="UP000244005"/>
    </source>
</evidence>
<dbReference type="InterPro" id="IPR000212">
    <property type="entry name" value="DNA_helicase_UvrD/REP"/>
</dbReference>